<gene>
    <name evidence="11" type="primary">accB</name>
    <name evidence="11" type="ORF">PRHACTZTBTEA_439</name>
</gene>
<keyword evidence="4 9" id="KW-0444">Lipid biosynthesis</keyword>
<evidence type="ECO:0000256" key="8">
    <source>
        <dbReference type="ARBA" id="ARBA00023267"/>
    </source>
</evidence>
<dbReference type="Pfam" id="PF00364">
    <property type="entry name" value="Biotin_lipoyl"/>
    <property type="match status" value="1"/>
</dbReference>
<accession>A0ABM9NPF0</accession>
<dbReference type="PROSITE" id="PS00188">
    <property type="entry name" value="BIOTIN"/>
    <property type="match status" value="1"/>
</dbReference>
<dbReference type="NCBIfam" id="TIGR00531">
    <property type="entry name" value="BCCP"/>
    <property type="match status" value="1"/>
</dbReference>
<keyword evidence="6 9" id="KW-0443">Lipid metabolism</keyword>
<dbReference type="InterPro" id="IPR001882">
    <property type="entry name" value="Biotin_BS"/>
</dbReference>
<dbReference type="InterPro" id="IPR050709">
    <property type="entry name" value="Biotin_Carboxyl_Carrier/Decarb"/>
</dbReference>
<keyword evidence="5 9" id="KW-0276">Fatty acid metabolism</keyword>
<keyword evidence="7 9" id="KW-0275">Fatty acid biosynthesis</keyword>
<dbReference type="SUPFAM" id="SSF51230">
    <property type="entry name" value="Single hybrid motif"/>
    <property type="match status" value="1"/>
</dbReference>
<proteinExistence type="predicted"/>
<reference evidence="11" key="1">
    <citation type="submission" date="2024-04" db="EMBL/GenBank/DDBJ databases">
        <authorList>
            <person name="Manzano-Marin A."/>
            <person name="Manzano-Marin A."/>
            <person name="Alejandro Manzano Marin A."/>
        </authorList>
    </citation>
    <scope>NUCLEOTIDE SEQUENCE [LARGE SCALE GENOMIC DNA]</scope>
    <source>
        <strain evidence="11">TABTEA</strain>
    </source>
</reference>
<dbReference type="EMBL" id="OZ034688">
    <property type="protein sequence ID" value="CAL1329357.1"/>
    <property type="molecule type" value="Genomic_DNA"/>
</dbReference>
<evidence type="ECO:0000256" key="1">
    <source>
        <dbReference type="ARBA" id="ARBA00003761"/>
    </source>
</evidence>
<dbReference type="RefSeq" id="WP_341764826.1">
    <property type="nucleotide sequence ID" value="NZ_OZ034688.1"/>
</dbReference>
<dbReference type="InterPro" id="IPR001249">
    <property type="entry name" value="AcCoA_biotinCC"/>
</dbReference>
<evidence type="ECO:0000256" key="3">
    <source>
        <dbReference type="ARBA" id="ARBA00017562"/>
    </source>
</evidence>
<dbReference type="PRINTS" id="PR01071">
    <property type="entry name" value="ACOABIOTINCC"/>
</dbReference>
<sequence>MNIRKIKKIIELIEKSNISELEICEGEESLRINRDLSLNKTTHKQYCLTTNSSEHNITNKNINLEKNTNQTVLSTEHKVLSPIVGTFYRALNPKAKPFVEIGQKVTIGDPICIIEAMKMMNQIEADKTGTIKAILLQNGDTVEFNEPLIIIE</sequence>
<evidence type="ECO:0000256" key="5">
    <source>
        <dbReference type="ARBA" id="ARBA00022832"/>
    </source>
</evidence>
<dbReference type="InterPro" id="IPR011053">
    <property type="entry name" value="Single_hybrid_motif"/>
</dbReference>
<evidence type="ECO:0000256" key="9">
    <source>
        <dbReference type="RuleBase" id="RU364072"/>
    </source>
</evidence>
<name>A0ABM9NPF0_9GAMM</name>
<evidence type="ECO:0000256" key="6">
    <source>
        <dbReference type="ARBA" id="ARBA00023098"/>
    </source>
</evidence>
<keyword evidence="8 9" id="KW-0092">Biotin</keyword>
<dbReference type="Gene3D" id="2.40.50.100">
    <property type="match status" value="1"/>
</dbReference>
<feature type="domain" description="Lipoyl-binding" evidence="10">
    <location>
        <begin position="76"/>
        <end position="152"/>
    </location>
</feature>
<dbReference type="InterPro" id="IPR000089">
    <property type="entry name" value="Biotin_lipoyl"/>
</dbReference>
<evidence type="ECO:0000256" key="7">
    <source>
        <dbReference type="ARBA" id="ARBA00023160"/>
    </source>
</evidence>
<comment type="function">
    <text evidence="1 9">This protein is a component of the acetyl coenzyme A carboxylase complex; first, biotin carboxylase catalyzes the carboxylation of the carrier protein and then the transcarboxylase transfers the carboxyl group to form malonyl-CoA.</text>
</comment>
<evidence type="ECO:0000259" key="10">
    <source>
        <dbReference type="PROSITE" id="PS50968"/>
    </source>
</evidence>
<protein>
    <recommendedName>
        <fullName evidence="3 9">Biotin carboxyl carrier protein of acetyl-CoA carboxylase</fullName>
    </recommendedName>
</protein>
<dbReference type="PANTHER" id="PTHR45266">
    <property type="entry name" value="OXALOACETATE DECARBOXYLASE ALPHA CHAIN"/>
    <property type="match status" value="1"/>
</dbReference>
<evidence type="ECO:0000313" key="11">
    <source>
        <dbReference type="EMBL" id="CAL1329357.1"/>
    </source>
</evidence>
<dbReference type="PROSITE" id="PS50968">
    <property type="entry name" value="BIOTINYL_LIPOYL"/>
    <property type="match status" value="1"/>
</dbReference>
<dbReference type="CDD" id="cd06850">
    <property type="entry name" value="biotinyl_domain"/>
    <property type="match status" value="1"/>
</dbReference>
<dbReference type="Proteomes" id="UP001497533">
    <property type="component" value="Chromosome"/>
</dbReference>
<organism evidence="11 12">
    <name type="scientific">Candidatus Providencia siddallii</name>
    <dbReference type="NCBI Taxonomy" id="1715285"/>
    <lineage>
        <taxon>Bacteria</taxon>
        <taxon>Pseudomonadati</taxon>
        <taxon>Pseudomonadota</taxon>
        <taxon>Gammaproteobacteria</taxon>
        <taxon>Enterobacterales</taxon>
        <taxon>Morganellaceae</taxon>
        <taxon>Providencia</taxon>
    </lineage>
</organism>
<evidence type="ECO:0000256" key="2">
    <source>
        <dbReference type="ARBA" id="ARBA00005194"/>
    </source>
</evidence>
<dbReference type="PANTHER" id="PTHR45266:SF3">
    <property type="entry name" value="OXALOACETATE DECARBOXYLASE ALPHA CHAIN"/>
    <property type="match status" value="1"/>
</dbReference>
<evidence type="ECO:0000313" key="12">
    <source>
        <dbReference type="Proteomes" id="UP001497533"/>
    </source>
</evidence>
<evidence type="ECO:0000256" key="4">
    <source>
        <dbReference type="ARBA" id="ARBA00022516"/>
    </source>
</evidence>
<keyword evidence="12" id="KW-1185">Reference proteome</keyword>
<comment type="pathway">
    <text evidence="2 9">Lipid metabolism; fatty acid biosynthesis.</text>
</comment>